<evidence type="ECO:0000313" key="2">
    <source>
        <dbReference type="Proteomes" id="UP000828048"/>
    </source>
</evidence>
<dbReference type="EMBL" id="CM037161">
    <property type="protein sequence ID" value="KAH7854859.1"/>
    <property type="molecule type" value="Genomic_DNA"/>
</dbReference>
<accession>A0ACB7YPW2</accession>
<organism evidence="1 2">
    <name type="scientific">Vaccinium darrowii</name>
    <dbReference type="NCBI Taxonomy" id="229202"/>
    <lineage>
        <taxon>Eukaryota</taxon>
        <taxon>Viridiplantae</taxon>
        <taxon>Streptophyta</taxon>
        <taxon>Embryophyta</taxon>
        <taxon>Tracheophyta</taxon>
        <taxon>Spermatophyta</taxon>
        <taxon>Magnoliopsida</taxon>
        <taxon>eudicotyledons</taxon>
        <taxon>Gunneridae</taxon>
        <taxon>Pentapetalae</taxon>
        <taxon>asterids</taxon>
        <taxon>Ericales</taxon>
        <taxon>Ericaceae</taxon>
        <taxon>Vaccinioideae</taxon>
        <taxon>Vaccinieae</taxon>
        <taxon>Vaccinium</taxon>
    </lineage>
</organism>
<name>A0ACB7YPW2_9ERIC</name>
<reference evidence="1 2" key="1">
    <citation type="journal article" date="2021" name="Hortic Res">
        <title>High-quality reference genome and annotation aids understanding of berry development for evergreen blueberry (Vaccinium darrowii).</title>
        <authorList>
            <person name="Yu J."/>
            <person name="Hulse-Kemp A.M."/>
            <person name="Babiker E."/>
            <person name="Staton M."/>
        </authorList>
    </citation>
    <scope>NUCLEOTIDE SEQUENCE [LARGE SCALE GENOMIC DNA]</scope>
    <source>
        <strain evidence="2">cv. NJ 8807/NJ 8810</strain>
        <tissue evidence="1">Young leaf</tissue>
    </source>
</reference>
<keyword evidence="2" id="KW-1185">Reference proteome</keyword>
<proteinExistence type="predicted"/>
<dbReference type="Proteomes" id="UP000828048">
    <property type="component" value="Chromosome 11"/>
</dbReference>
<gene>
    <name evidence="1" type="ORF">Vadar_018479</name>
</gene>
<protein>
    <submittedName>
        <fullName evidence="1">Uncharacterized protein</fullName>
    </submittedName>
</protein>
<comment type="caution">
    <text evidence="1">The sequence shown here is derived from an EMBL/GenBank/DDBJ whole genome shotgun (WGS) entry which is preliminary data.</text>
</comment>
<sequence>MDEDGGCGGGGGGGGKPPCITSFVDGGSVESQRYYLARRTVLEMLKDRGCIVSEAEMTLSLSDFRSAYGQNPDLDRLRVCVSLRSNPSKKILVIFCGTDEIRKKTMVGILTQIVNKESLHRVILILQSKMNHHARKIVDEYSVKVETFHITDLLVNITKHVLMQKNEVLTAEEKQKLLKKYNVEDKQLPRMLETDAIARYYGLEKGQVVKVTHNVFTSPLPLPLNPLEQTNPSDLWVSYSFLIGTTGFIEMGFVLEMQMTAVSFQIPSSLV</sequence>
<evidence type="ECO:0000313" key="1">
    <source>
        <dbReference type="EMBL" id="KAH7854859.1"/>
    </source>
</evidence>